<reference evidence="3" key="1">
    <citation type="submission" date="2024-05" db="EMBL/GenBank/DDBJ databases">
        <title>30 novel species of actinomycetes from the DSMZ collection.</title>
        <authorList>
            <person name="Nouioui I."/>
        </authorList>
    </citation>
    <scope>NUCLEOTIDE SEQUENCE</scope>
    <source>
        <strain evidence="3">DSM 41014</strain>
    </source>
</reference>
<feature type="compositionally biased region" description="Basic and acidic residues" evidence="1">
    <location>
        <begin position="255"/>
        <end position="264"/>
    </location>
</feature>
<evidence type="ECO:0000313" key="3">
    <source>
        <dbReference type="EMBL" id="MDT0473921.1"/>
    </source>
</evidence>
<feature type="region of interest" description="Disordered" evidence="1">
    <location>
        <begin position="255"/>
        <end position="301"/>
    </location>
</feature>
<dbReference type="EMBL" id="JAVRFF010000018">
    <property type="protein sequence ID" value="MDT0473921.1"/>
    <property type="molecule type" value="Genomic_DNA"/>
</dbReference>
<proteinExistence type="predicted"/>
<feature type="region of interest" description="Disordered" evidence="1">
    <location>
        <begin position="572"/>
        <end position="602"/>
    </location>
</feature>
<dbReference type="Pfam" id="PF00652">
    <property type="entry name" value="Ricin_B_lectin"/>
    <property type="match status" value="1"/>
</dbReference>
<feature type="compositionally biased region" description="Low complexity" evidence="1">
    <location>
        <begin position="572"/>
        <end position="592"/>
    </location>
</feature>
<sequence length="602" mass="62443">MVAAAAFHRVLDRPGEGAFRPQLLSTVRDMVKQWAADDSISGALPELRKPTGGRGLRIARRATSERRQLAERAFQGLPEAAQCLLWHIEVEAEPISVPAVLLAVDEVTAAFELEQARAQFRTAILRAHRELAPTPECRFHNRLLATPVGRGGALLSDVQRHLGECRYCRHAAEQFSHLDGGLDVLLAETVLGWGAHRYLASRPGRGGTPPGPPRRPRGGRHRPVAPRPSRKALAVGVAAVSLTLLATVLVTRSWGDDNGVRDPHTNWGASSGGSVASAPPSPDGSPSAASADRPPAEVGRGRLRNPAAGLCLDAVAGRAVLAGCSSAASQRWSYLDDGLLRNAADLTSCLVSDPGRGTVTVADCALHPAESRYDLTVRGELLPRAGAGRLVAAGKDTTVVIAWRDGSAGQRWVLEAGHRNTGGSEDPGDPGGTEGAGATAGTGGASGTGDAGRTPGNEGPRKGPTEKGSPKKGPRDKGTEGKRGREDRGHAGEERAPSDAWSPRAVPSPRGPAGEERYAGRLVRMSEGGAAVPGAVEGARRLPAGPFDLVSDSVDAVTAMRAAVVTATAPDAEEASTAVTTTAPPALTRTASGAQHTGTARR</sequence>
<accession>A0ABU2UKX9</accession>
<evidence type="ECO:0000313" key="4">
    <source>
        <dbReference type="Proteomes" id="UP001180489"/>
    </source>
</evidence>
<evidence type="ECO:0000259" key="2">
    <source>
        <dbReference type="SMART" id="SM00458"/>
    </source>
</evidence>
<dbReference type="Proteomes" id="UP001180489">
    <property type="component" value="Unassembled WGS sequence"/>
</dbReference>
<feature type="compositionally biased region" description="Polar residues" evidence="1">
    <location>
        <begin position="593"/>
        <end position="602"/>
    </location>
</feature>
<keyword evidence="4" id="KW-1185">Reference proteome</keyword>
<protein>
    <submittedName>
        <fullName evidence="3">RICIN domain-containing protein</fullName>
    </submittedName>
</protein>
<feature type="region of interest" description="Disordered" evidence="1">
    <location>
        <begin position="199"/>
        <end position="230"/>
    </location>
</feature>
<feature type="compositionally biased region" description="Basic and acidic residues" evidence="1">
    <location>
        <begin position="459"/>
        <end position="497"/>
    </location>
</feature>
<name>A0ABU2UKX9_9ACTN</name>
<gene>
    <name evidence="3" type="ORF">RM863_17475</name>
</gene>
<dbReference type="SUPFAM" id="SSF50370">
    <property type="entry name" value="Ricin B-like lectins"/>
    <property type="match status" value="1"/>
</dbReference>
<dbReference type="SMART" id="SM00458">
    <property type="entry name" value="RICIN"/>
    <property type="match status" value="1"/>
</dbReference>
<dbReference type="PROSITE" id="PS50231">
    <property type="entry name" value="RICIN_B_LECTIN"/>
    <property type="match status" value="1"/>
</dbReference>
<comment type="caution">
    <text evidence="3">The sequence shown here is derived from an EMBL/GenBank/DDBJ whole genome shotgun (WGS) entry which is preliminary data.</text>
</comment>
<feature type="region of interest" description="Disordered" evidence="1">
    <location>
        <begin position="418"/>
        <end position="518"/>
    </location>
</feature>
<feature type="compositionally biased region" description="Basic residues" evidence="1">
    <location>
        <begin position="214"/>
        <end position="230"/>
    </location>
</feature>
<organism evidence="3 4">
    <name type="scientific">Streptomyces hintoniae</name>
    <dbReference type="NCBI Taxonomy" id="3075521"/>
    <lineage>
        <taxon>Bacteria</taxon>
        <taxon>Bacillati</taxon>
        <taxon>Actinomycetota</taxon>
        <taxon>Actinomycetes</taxon>
        <taxon>Kitasatosporales</taxon>
        <taxon>Streptomycetaceae</taxon>
        <taxon>Streptomyces</taxon>
    </lineage>
</organism>
<feature type="compositionally biased region" description="Gly residues" evidence="1">
    <location>
        <begin position="429"/>
        <end position="450"/>
    </location>
</feature>
<dbReference type="InterPro" id="IPR035992">
    <property type="entry name" value="Ricin_B-like_lectins"/>
</dbReference>
<feature type="domain" description="Ricin B lectin" evidence="2">
    <location>
        <begin position="298"/>
        <end position="415"/>
    </location>
</feature>
<feature type="compositionally biased region" description="Low complexity" evidence="1">
    <location>
        <begin position="268"/>
        <end position="293"/>
    </location>
</feature>
<dbReference type="InterPro" id="IPR000772">
    <property type="entry name" value="Ricin_B_lectin"/>
</dbReference>
<dbReference type="Gene3D" id="2.80.10.50">
    <property type="match status" value="1"/>
</dbReference>
<evidence type="ECO:0000256" key="1">
    <source>
        <dbReference type="SAM" id="MobiDB-lite"/>
    </source>
</evidence>